<proteinExistence type="predicted"/>
<dbReference type="AlphaFoldDB" id="A0A5N6UC15"/>
<gene>
    <name evidence="2" type="ORF">BDV40DRAFT_282143</name>
</gene>
<reference evidence="2 3" key="1">
    <citation type="submission" date="2019-04" db="EMBL/GenBank/DDBJ databases">
        <title>Friends and foes A comparative genomics study of 23 Aspergillus species from section Flavi.</title>
        <authorList>
            <consortium name="DOE Joint Genome Institute"/>
            <person name="Kjaerbolling I."/>
            <person name="Vesth T."/>
            <person name="Frisvad J.C."/>
            <person name="Nybo J.L."/>
            <person name="Theobald S."/>
            <person name="Kildgaard S."/>
            <person name="Isbrandt T."/>
            <person name="Kuo A."/>
            <person name="Sato A."/>
            <person name="Lyhne E.K."/>
            <person name="Kogle M.E."/>
            <person name="Wiebenga A."/>
            <person name="Kun R.S."/>
            <person name="Lubbers R.J."/>
            <person name="Makela M.R."/>
            <person name="Barry K."/>
            <person name="Chovatia M."/>
            <person name="Clum A."/>
            <person name="Daum C."/>
            <person name="Haridas S."/>
            <person name="He G."/>
            <person name="LaButti K."/>
            <person name="Lipzen A."/>
            <person name="Mondo S."/>
            <person name="Riley R."/>
            <person name="Salamov A."/>
            <person name="Simmons B.A."/>
            <person name="Magnuson J.K."/>
            <person name="Henrissat B."/>
            <person name="Mortensen U.H."/>
            <person name="Larsen T.O."/>
            <person name="Devries R.P."/>
            <person name="Grigoriev I.V."/>
            <person name="Machida M."/>
            <person name="Baker S.E."/>
            <person name="Andersen M.R."/>
        </authorList>
    </citation>
    <scope>NUCLEOTIDE SEQUENCE [LARGE SCALE GENOMIC DNA]</scope>
    <source>
        <strain evidence="2 3">CBS 117626</strain>
    </source>
</reference>
<keyword evidence="1" id="KW-0732">Signal</keyword>
<keyword evidence="3" id="KW-1185">Reference proteome</keyword>
<feature type="signal peptide" evidence="1">
    <location>
        <begin position="1"/>
        <end position="21"/>
    </location>
</feature>
<dbReference type="Proteomes" id="UP000326950">
    <property type="component" value="Unassembled WGS sequence"/>
</dbReference>
<dbReference type="EMBL" id="ML738779">
    <property type="protein sequence ID" value="KAE8156102.1"/>
    <property type="molecule type" value="Genomic_DNA"/>
</dbReference>
<evidence type="ECO:0000313" key="2">
    <source>
        <dbReference type="EMBL" id="KAE8156102.1"/>
    </source>
</evidence>
<accession>A0A5N6UC15</accession>
<feature type="chain" id="PRO_5024848988" evidence="1">
    <location>
        <begin position="22"/>
        <end position="119"/>
    </location>
</feature>
<protein>
    <submittedName>
        <fullName evidence="2">Uncharacterized protein</fullName>
    </submittedName>
</protein>
<evidence type="ECO:0000313" key="3">
    <source>
        <dbReference type="Proteomes" id="UP000326950"/>
    </source>
</evidence>
<sequence length="119" mass="13204">MKLNWVGFSVLASCSPSLLLSDEFTMIGSDNPMSELYQRPSIKNPCTKPGTQWCGSTLINRDRAYRREIEIALSTSGIAPTYGNVQNSLFECQKNGAIDHLDTCVRCINIRYGGNDYCA</sequence>
<evidence type="ECO:0000256" key="1">
    <source>
        <dbReference type="SAM" id="SignalP"/>
    </source>
</evidence>
<name>A0A5N6UC15_ASPTM</name>
<organism evidence="2 3">
    <name type="scientific">Aspergillus tamarii</name>
    <dbReference type="NCBI Taxonomy" id="41984"/>
    <lineage>
        <taxon>Eukaryota</taxon>
        <taxon>Fungi</taxon>
        <taxon>Dikarya</taxon>
        <taxon>Ascomycota</taxon>
        <taxon>Pezizomycotina</taxon>
        <taxon>Eurotiomycetes</taxon>
        <taxon>Eurotiomycetidae</taxon>
        <taxon>Eurotiales</taxon>
        <taxon>Aspergillaceae</taxon>
        <taxon>Aspergillus</taxon>
        <taxon>Aspergillus subgen. Circumdati</taxon>
    </lineage>
</organism>